<dbReference type="InterPro" id="IPR021243">
    <property type="entry name" value="DUF2804"/>
</dbReference>
<gene>
    <name evidence="1" type="ORF">SAMN05444580_105248</name>
</gene>
<dbReference type="RefSeq" id="WP_072842571.1">
    <property type="nucleotide sequence ID" value="NZ_FNAB01000005.1"/>
</dbReference>
<evidence type="ECO:0000313" key="1">
    <source>
        <dbReference type="EMBL" id="SDD60771.1"/>
    </source>
</evidence>
<dbReference type="AlphaFoldDB" id="A0A1G6W4L0"/>
<sequence>MRHRLTPGDLLDGHGRLAEPGWATAELRRYDRAAVAASRLRVKEWDYYCVLTEEVGLALTVADNGYMGLLGVSWLDLTARTEVTENVMLPFPMGSMGLPASADAGDVLVSRRAGRGRELRIEFRHTDGGRLLTVDHPGFDGGRGLRGELLLDQPEMDRMVVATPFPKAPKAFYYNQKINCLPARGEVVVGGESFAFDPASAFGVFDWGRGVWTYDNTWYWGSASGTLDGRPFGFNIGHGFGDTSAGTENMVFVDGRAHKLDEVTFHLPDGTSGRPPGPFDAAPWTFTSNDGRFEMTFEPILDRAAATDLVALRSIQHQVFGRYSGHVVLDDGSRLAVRDLLGFAEQVKNRW</sequence>
<keyword evidence="2" id="KW-1185">Reference proteome</keyword>
<dbReference type="Proteomes" id="UP000199417">
    <property type="component" value="Unassembled WGS sequence"/>
</dbReference>
<protein>
    <recommendedName>
        <fullName evidence="3">DUF2804 domain-containing protein</fullName>
    </recommendedName>
</protein>
<dbReference type="STRING" id="168276.SAMN05444580_105248"/>
<organism evidence="1 2">
    <name type="scientific">Rhodococcus tukisamuensis</name>
    <dbReference type="NCBI Taxonomy" id="168276"/>
    <lineage>
        <taxon>Bacteria</taxon>
        <taxon>Bacillati</taxon>
        <taxon>Actinomycetota</taxon>
        <taxon>Actinomycetes</taxon>
        <taxon>Mycobacteriales</taxon>
        <taxon>Nocardiaceae</taxon>
        <taxon>Rhodococcus</taxon>
    </lineage>
</organism>
<name>A0A1G6W4L0_9NOCA</name>
<reference evidence="1 2" key="1">
    <citation type="submission" date="2016-10" db="EMBL/GenBank/DDBJ databases">
        <authorList>
            <person name="de Groot N.N."/>
        </authorList>
    </citation>
    <scope>NUCLEOTIDE SEQUENCE [LARGE SCALE GENOMIC DNA]</scope>
    <source>
        <strain evidence="1 2">JCM 11308</strain>
    </source>
</reference>
<dbReference type="EMBL" id="FNAB01000005">
    <property type="protein sequence ID" value="SDD60771.1"/>
    <property type="molecule type" value="Genomic_DNA"/>
</dbReference>
<evidence type="ECO:0000313" key="2">
    <source>
        <dbReference type="Proteomes" id="UP000199417"/>
    </source>
</evidence>
<dbReference type="PANTHER" id="PTHR35868:SF3">
    <property type="entry name" value="DUF2804 DOMAIN-CONTAINING PROTEIN"/>
    <property type="match status" value="1"/>
</dbReference>
<dbReference type="PANTHER" id="PTHR35868">
    <property type="entry name" value="DUF2804 DOMAIN-CONTAINING PROTEIN-RELATED"/>
    <property type="match status" value="1"/>
</dbReference>
<accession>A0A1G6W4L0</accession>
<dbReference type="Pfam" id="PF10974">
    <property type="entry name" value="DUF2804"/>
    <property type="match status" value="1"/>
</dbReference>
<proteinExistence type="predicted"/>
<evidence type="ECO:0008006" key="3">
    <source>
        <dbReference type="Google" id="ProtNLM"/>
    </source>
</evidence>